<accession>A0ABT3PTR1</accession>
<feature type="signal peptide" evidence="1">
    <location>
        <begin position="1"/>
        <end position="21"/>
    </location>
</feature>
<feature type="chain" id="PRO_5045288383" description="Outer membrane receptor proteins, mostly Fe transport" evidence="1">
    <location>
        <begin position="22"/>
        <end position="657"/>
    </location>
</feature>
<evidence type="ECO:0000256" key="1">
    <source>
        <dbReference type="SAM" id="SignalP"/>
    </source>
</evidence>
<evidence type="ECO:0000313" key="2">
    <source>
        <dbReference type="EMBL" id="MCW9709217.1"/>
    </source>
</evidence>
<keyword evidence="3" id="KW-1185">Reference proteome</keyword>
<gene>
    <name evidence="2" type="ORF">J6I44_20310</name>
</gene>
<dbReference type="SUPFAM" id="SSF56935">
    <property type="entry name" value="Porins"/>
    <property type="match status" value="1"/>
</dbReference>
<sequence>MIRFLLSLTLLLCFCQAKVTAQVWTNSQDSLDTTVLTNPNDLLRTIPEWDAATTDGFTYLVNSGRYGYYGPQPSVYLDGIPIDFSYFNWQNLNMLPASMDHINHVSYSADSRIHNQAVAPAGFLDLHTQPLDPGFNAYGSFTLGNQIEDPGPWSYDTTRVTPNIDRRGPHYFSRFAYSDTNWYAQTQFSLRQHQPTNLNNHHRIGSYSYVDGTWHPVKNIIANGLAEAGYSSSGWDFKTRILYGNNEEYVFFQPFGREIPSLTKYKQLALQGGYQIGNWKFQSRYLGHQKKLDYRVNNKDYDFDWDQLTHSFSLSGSYQRSNTQLQAGTIIERIRTHALEMDNRQTIATFYSEMTSNIAPQHALNAKASVDIATFETAPVLSLGSTHQLTNAWKLSSQLIYEELLYHRQQNSTYWLQRGYDLFDQLSISYDMPLSTEKNKSTSFEVSNIFTLSPSVSLNLSGRYIYHSALNIPWQVVSHDQQQFTGEYTNPQDFYFTSEQGNRFIFRLSASQYIGSLFNHNINASFKHSRSQSRRYRNYWKQVPKATFDYNFKIKPAEDLSFSATAHYQSATTWLEYQNLDGETYRSLQPQYPIKYGTFHIDTPSFFNIDITAKKWFWDRRFVTSFSVRNLLNTEVRYHTLGLDKALQFIIKTSLSF</sequence>
<protein>
    <recommendedName>
        <fullName evidence="4">Outer membrane receptor proteins, mostly Fe transport</fullName>
    </recommendedName>
</protein>
<keyword evidence="1" id="KW-0732">Signal</keyword>
<proteinExistence type="predicted"/>
<organism evidence="2 3">
    <name type="scientific">Fodinibius salsisoli</name>
    <dbReference type="NCBI Taxonomy" id="2820877"/>
    <lineage>
        <taxon>Bacteria</taxon>
        <taxon>Pseudomonadati</taxon>
        <taxon>Balneolota</taxon>
        <taxon>Balneolia</taxon>
        <taxon>Balneolales</taxon>
        <taxon>Balneolaceae</taxon>
        <taxon>Fodinibius</taxon>
    </lineage>
</organism>
<reference evidence="2 3" key="1">
    <citation type="submission" date="2021-03" db="EMBL/GenBank/DDBJ databases">
        <title>Aliifodinibius sp. nov., a new bacterium isolated from saline soil.</title>
        <authorList>
            <person name="Galisteo C."/>
            <person name="De La Haba R."/>
            <person name="Sanchez-Porro C."/>
            <person name="Ventosa A."/>
        </authorList>
    </citation>
    <scope>NUCLEOTIDE SEQUENCE [LARGE SCALE GENOMIC DNA]</scope>
    <source>
        <strain evidence="2 3">1BSP15-2V2</strain>
    </source>
</reference>
<comment type="caution">
    <text evidence="2">The sequence shown here is derived from an EMBL/GenBank/DDBJ whole genome shotgun (WGS) entry which is preliminary data.</text>
</comment>
<name>A0ABT3PTR1_9BACT</name>
<evidence type="ECO:0008006" key="4">
    <source>
        <dbReference type="Google" id="ProtNLM"/>
    </source>
</evidence>
<dbReference type="EMBL" id="JAGGJA010000026">
    <property type="protein sequence ID" value="MCW9709217.1"/>
    <property type="molecule type" value="Genomic_DNA"/>
</dbReference>
<dbReference type="Proteomes" id="UP001207918">
    <property type="component" value="Unassembled WGS sequence"/>
</dbReference>
<evidence type="ECO:0000313" key="3">
    <source>
        <dbReference type="Proteomes" id="UP001207918"/>
    </source>
</evidence>
<dbReference type="RefSeq" id="WP_265768091.1">
    <property type="nucleotide sequence ID" value="NZ_JAGGJA010000026.1"/>
</dbReference>